<comment type="caution">
    <text evidence="2">The sequence shown here is derived from an EMBL/GenBank/DDBJ whole genome shotgun (WGS) entry which is preliminary data.</text>
</comment>
<feature type="transmembrane region" description="Helical" evidence="1">
    <location>
        <begin position="81"/>
        <end position="108"/>
    </location>
</feature>
<evidence type="ECO:0000313" key="3">
    <source>
        <dbReference type="Proteomes" id="UP001165653"/>
    </source>
</evidence>
<dbReference type="EMBL" id="JAPDDR010000016">
    <property type="protein sequence ID" value="MCW1916533.1"/>
    <property type="molecule type" value="Genomic_DNA"/>
</dbReference>
<evidence type="ECO:0008006" key="4">
    <source>
        <dbReference type="Google" id="ProtNLM"/>
    </source>
</evidence>
<keyword evidence="1" id="KW-1133">Transmembrane helix</keyword>
<keyword evidence="1" id="KW-0472">Membrane</keyword>
<feature type="transmembrane region" description="Helical" evidence="1">
    <location>
        <begin position="37"/>
        <end position="61"/>
    </location>
</feature>
<keyword evidence="3" id="KW-1185">Reference proteome</keyword>
<evidence type="ECO:0000256" key="1">
    <source>
        <dbReference type="SAM" id="Phobius"/>
    </source>
</evidence>
<dbReference type="RefSeq" id="WP_264516112.1">
    <property type="nucleotide sequence ID" value="NZ_JAPDDR010000016.1"/>
</dbReference>
<sequence>MNDGEPFFLGIGIFAVVMGVISALATSDRGKKRWLKVSGPLLAAIALPLVLFFLMGFCQWYDQPDPRFLDAIRSGLAATLIYGRVVTVGCTVISLIFFGTVFCVVRVFERSGR</sequence>
<feature type="transmembrane region" description="Helical" evidence="1">
    <location>
        <begin position="6"/>
        <end position="25"/>
    </location>
</feature>
<organism evidence="2 3">
    <name type="scientific">Luteolibacter rhizosphaerae</name>
    <dbReference type="NCBI Taxonomy" id="2989719"/>
    <lineage>
        <taxon>Bacteria</taxon>
        <taxon>Pseudomonadati</taxon>
        <taxon>Verrucomicrobiota</taxon>
        <taxon>Verrucomicrobiia</taxon>
        <taxon>Verrucomicrobiales</taxon>
        <taxon>Verrucomicrobiaceae</taxon>
        <taxon>Luteolibacter</taxon>
    </lineage>
</organism>
<reference evidence="2" key="1">
    <citation type="submission" date="2022-10" db="EMBL/GenBank/DDBJ databases">
        <title>Luteolibacter sp. GHJ8, whole genome shotgun sequencing project.</title>
        <authorList>
            <person name="Zhao G."/>
            <person name="Shen L."/>
        </authorList>
    </citation>
    <scope>NUCLEOTIDE SEQUENCE</scope>
    <source>
        <strain evidence="2">GHJ8</strain>
    </source>
</reference>
<dbReference type="Proteomes" id="UP001165653">
    <property type="component" value="Unassembled WGS sequence"/>
</dbReference>
<accession>A0ABT3G9K6</accession>
<keyword evidence="1" id="KW-0812">Transmembrane</keyword>
<evidence type="ECO:0000313" key="2">
    <source>
        <dbReference type="EMBL" id="MCW1916533.1"/>
    </source>
</evidence>
<gene>
    <name evidence="2" type="ORF">OJ996_23300</name>
</gene>
<protein>
    <recommendedName>
        <fullName evidence="4">Integron gene cassette protein</fullName>
    </recommendedName>
</protein>
<name>A0ABT3G9K6_9BACT</name>
<proteinExistence type="predicted"/>